<sequence>MDVIENIEAAIAAVEEARSVPLSASCVIHRGEMLELLESIKASFPNDLAKAITILRQQSEIIESANQQSDSIIAQARDEVSRLVEQTAIVTAAKKESAKIISEATAEGKRDKEEIEAYIDSRLANLEVILNKTLDVISRGREKLAGADPKQALSDLKDR</sequence>
<protein>
    <submittedName>
        <fullName evidence="1">Unannotated protein</fullName>
    </submittedName>
</protein>
<reference evidence="1" key="1">
    <citation type="submission" date="2020-05" db="EMBL/GenBank/DDBJ databases">
        <authorList>
            <person name="Chiriac C."/>
            <person name="Salcher M."/>
            <person name="Ghai R."/>
            <person name="Kavagutti S V."/>
        </authorList>
    </citation>
    <scope>NUCLEOTIDE SEQUENCE</scope>
</reference>
<dbReference type="EMBL" id="CAEZTV010000061">
    <property type="protein sequence ID" value="CAB4580135.1"/>
    <property type="molecule type" value="Genomic_DNA"/>
</dbReference>
<name>A0A6J6EXI9_9ZZZZ</name>
<gene>
    <name evidence="1" type="ORF">UFOPK1747_00511</name>
</gene>
<accession>A0A6J6EXI9</accession>
<proteinExistence type="predicted"/>
<organism evidence="1">
    <name type="scientific">freshwater metagenome</name>
    <dbReference type="NCBI Taxonomy" id="449393"/>
    <lineage>
        <taxon>unclassified sequences</taxon>
        <taxon>metagenomes</taxon>
        <taxon>ecological metagenomes</taxon>
    </lineage>
</organism>
<evidence type="ECO:0000313" key="1">
    <source>
        <dbReference type="EMBL" id="CAB4580135.1"/>
    </source>
</evidence>
<dbReference type="AlphaFoldDB" id="A0A6J6EXI9"/>